<dbReference type="AlphaFoldDB" id="A0A059FK91"/>
<evidence type="ECO:0000313" key="1">
    <source>
        <dbReference type="EMBL" id="KCZ91034.1"/>
    </source>
</evidence>
<gene>
    <name evidence="1" type="ORF">HJA_00810</name>
</gene>
<dbReference type="RefSeq" id="WP_035577044.1">
    <property type="nucleotide sequence ID" value="NZ_ARYJ01000001.1"/>
</dbReference>
<dbReference type="Proteomes" id="UP000024816">
    <property type="component" value="Unassembled WGS sequence"/>
</dbReference>
<dbReference type="EMBL" id="ARYJ01000001">
    <property type="protein sequence ID" value="KCZ91034.1"/>
    <property type="molecule type" value="Genomic_DNA"/>
</dbReference>
<reference evidence="1 2" key="1">
    <citation type="journal article" date="2014" name="Antonie Van Leeuwenhoek">
        <title>Hyphomonas beringensis sp. nov. and Hyphomonas chukchiensis sp. nov., isolated from surface seawater of the Bering Sea and Chukchi Sea.</title>
        <authorList>
            <person name="Li C."/>
            <person name="Lai Q."/>
            <person name="Li G."/>
            <person name="Dong C."/>
            <person name="Wang J."/>
            <person name="Liao Y."/>
            <person name="Shao Z."/>
        </authorList>
    </citation>
    <scope>NUCLEOTIDE SEQUENCE [LARGE SCALE GENOMIC DNA]</scope>
    <source>
        <strain evidence="1 2">VP2</strain>
    </source>
</reference>
<protein>
    <submittedName>
        <fullName evidence="1">Putative lipoprotein</fullName>
    </submittedName>
</protein>
<organism evidence="1 2">
    <name type="scientific">Hyphomonas jannaschiana VP2</name>
    <dbReference type="NCBI Taxonomy" id="1280952"/>
    <lineage>
        <taxon>Bacteria</taxon>
        <taxon>Pseudomonadati</taxon>
        <taxon>Pseudomonadota</taxon>
        <taxon>Alphaproteobacteria</taxon>
        <taxon>Hyphomonadales</taxon>
        <taxon>Hyphomonadaceae</taxon>
        <taxon>Hyphomonas</taxon>
    </lineage>
</organism>
<comment type="caution">
    <text evidence="1">The sequence shown here is derived from an EMBL/GenBank/DDBJ whole genome shotgun (WGS) entry which is preliminary data.</text>
</comment>
<sequence>MVPGEALVQAGLSQNQSSLRTASSEYCDKAVDAGWVKSNSGLAGLANTLINGITSDPAHADSYAARIGAGTEAPALVLARIVSDSQAARAGLSDVSREAHTLLQDSGAHMATRADVMSYERALVRAQMAYRSFQSALGEVSARSDMDIDTAPVDKELGAFEDVIDNARQTADDLADKYASVSSAKS</sequence>
<keyword evidence="1" id="KW-0449">Lipoprotein</keyword>
<evidence type="ECO:0000313" key="2">
    <source>
        <dbReference type="Proteomes" id="UP000024816"/>
    </source>
</evidence>
<proteinExistence type="predicted"/>
<name>A0A059FK91_9PROT</name>
<keyword evidence="2" id="KW-1185">Reference proteome</keyword>
<accession>A0A059FK91</accession>
<dbReference type="eggNOG" id="ENOG50302PZ">
    <property type="taxonomic scope" value="Bacteria"/>
</dbReference>
<dbReference type="PATRIC" id="fig|1280952.3.peg.166"/>